<gene>
    <name evidence="1" type="ORF">A4U43_C10F6910</name>
</gene>
<evidence type="ECO:0000313" key="2">
    <source>
        <dbReference type="Proteomes" id="UP000243459"/>
    </source>
</evidence>
<accession>A0A5P1E178</accession>
<proteinExistence type="predicted"/>
<dbReference type="EMBL" id="CM007390">
    <property type="protein sequence ID" value="ONK56331.1"/>
    <property type="molecule type" value="Genomic_DNA"/>
</dbReference>
<protein>
    <submittedName>
        <fullName evidence="1">Uncharacterized protein</fullName>
    </submittedName>
</protein>
<dbReference type="Gramene" id="ONK56331">
    <property type="protein sequence ID" value="ONK56331"/>
    <property type="gene ID" value="A4U43_C10F6910"/>
</dbReference>
<keyword evidence="2" id="KW-1185">Reference proteome</keyword>
<dbReference type="AlphaFoldDB" id="A0A5P1E178"/>
<dbReference type="Proteomes" id="UP000243459">
    <property type="component" value="Chromosome 10"/>
</dbReference>
<name>A0A5P1E178_ASPOF</name>
<evidence type="ECO:0000313" key="1">
    <source>
        <dbReference type="EMBL" id="ONK56331.1"/>
    </source>
</evidence>
<sequence>MKRGVGSGVARLVKSVGLRCVRIEEGSRRIEGSGASEKSASMDNRTSHAHENFKLLKKLRGTQDDFVHLPINLIYEDIALMHPAPLHPEDPYLVDRNSNQEEHVVEIFVKGGFNSLNILPISPVYPEDTYVISIDFQNEETLSLICDVHGLRTNALVPELLSRNTFVP</sequence>
<reference evidence="2" key="1">
    <citation type="journal article" date="2017" name="Nat. Commun.">
        <title>The asparagus genome sheds light on the origin and evolution of a young Y chromosome.</title>
        <authorList>
            <person name="Harkess A."/>
            <person name="Zhou J."/>
            <person name="Xu C."/>
            <person name="Bowers J.E."/>
            <person name="Van der Hulst R."/>
            <person name="Ayyampalayam S."/>
            <person name="Mercati F."/>
            <person name="Riccardi P."/>
            <person name="McKain M.R."/>
            <person name="Kakrana A."/>
            <person name="Tang H."/>
            <person name="Ray J."/>
            <person name="Groenendijk J."/>
            <person name="Arikit S."/>
            <person name="Mathioni S.M."/>
            <person name="Nakano M."/>
            <person name="Shan H."/>
            <person name="Telgmann-Rauber A."/>
            <person name="Kanno A."/>
            <person name="Yue Z."/>
            <person name="Chen H."/>
            <person name="Li W."/>
            <person name="Chen Y."/>
            <person name="Xu X."/>
            <person name="Zhang Y."/>
            <person name="Luo S."/>
            <person name="Chen H."/>
            <person name="Gao J."/>
            <person name="Mao Z."/>
            <person name="Pires J.C."/>
            <person name="Luo M."/>
            <person name="Kudrna D."/>
            <person name="Wing R.A."/>
            <person name="Meyers B.C."/>
            <person name="Yi K."/>
            <person name="Kong H."/>
            <person name="Lavrijsen P."/>
            <person name="Sunseri F."/>
            <person name="Falavigna A."/>
            <person name="Ye Y."/>
            <person name="Leebens-Mack J.H."/>
            <person name="Chen G."/>
        </authorList>
    </citation>
    <scope>NUCLEOTIDE SEQUENCE [LARGE SCALE GENOMIC DNA]</scope>
    <source>
        <strain evidence="2">cv. DH0086</strain>
    </source>
</reference>
<organism evidence="1 2">
    <name type="scientific">Asparagus officinalis</name>
    <name type="common">Garden asparagus</name>
    <dbReference type="NCBI Taxonomy" id="4686"/>
    <lineage>
        <taxon>Eukaryota</taxon>
        <taxon>Viridiplantae</taxon>
        <taxon>Streptophyta</taxon>
        <taxon>Embryophyta</taxon>
        <taxon>Tracheophyta</taxon>
        <taxon>Spermatophyta</taxon>
        <taxon>Magnoliopsida</taxon>
        <taxon>Liliopsida</taxon>
        <taxon>Asparagales</taxon>
        <taxon>Asparagaceae</taxon>
        <taxon>Asparagoideae</taxon>
        <taxon>Asparagus</taxon>
    </lineage>
</organism>